<proteinExistence type="predicted"/>
<dbReference type="RefSeq" id="WP_152214335.1">
    <property type="nucleotide sequence ID" value="NZ_WESC01000001.1"/>
</dbReference>
<feature type="domain" description="NERD" evidence="1">
    <location>
        <begin position="19"/>
        <end position="134"/>
    </location>
</feature>
<sequence>MATGKIIAPKIEIFVGSPIQHESERSVIEQLVRLLAADSLPAVIFANISLSSRQVDFVVALANLTLVIEAKSYTRPIRGGENGPWQVQVASGDWKEFRNPYAQARDAALAVRDAMRSFAGTEVQYPGAALIFTPDIPRESQIYPGDFKVSVAGSSGLHAALQARQKVAWSLDRWKAFAEHLRLTPVSTVAAACDPVLFEAEDLLRQYVAAFRHTYTHPEPLVPFTCRLGDETASSDDVVRLVANRHADILIQGPSGCGKTLLAGKAGLRFTEQSGLAITVPVKDYAGGLKKVLDREVGLLSGASAATVLGAAKRLNRPLLFVVDGYNECSAPERSSLTRALAALARIYEANLLVTSQCPLARGDLLALRTVEVPPATPETKTAIALNATGGDALPNELEHLLGAVATGLEARLIGEAGQQLSRGSSRYALFDAFARKRLDDMASDGIRLLSQVAGWLSERVAFSLSVRDLDRLMGQDGAPHSTATRLRTAGLLAQRGDRISFAHEMFFDAFAAENVIRRAAGRPGPVLTALGAPQNAERKSFIIGAIDDDRLRDQVLEGLTDAQSIAACIAGACGRAAREWAEMRCGALWERLRAEALGVSFRISDQGWMNVAFEEATLTKWTALERAFLAVMPQRMVEGHYLDEALDTIGVLDRRIAEEGARLRDEARERKVALRSALFANSYVFQSGGASGITHICAHLHGGFFRTTRDAVARTIQRRLGGDGLSPGQVYLLLMLSRGAEVAAPLVVRALETHWAGAPYHLQLDLLDAARMCRPANDSDRAALIAAVEALPQPRHVFISTMIVEALQGLGALEDSEREHIAIAREEVRQCLADPEDTDRCAMAYGLHSAQFDHPYCGAYCEVIADLPENERKTLLTMAANGAGDTAFFLAPLLIDLASFGDSGVGDSIARWTALPPKDSVMPQDGVAVFVVAHIALARLGCPLPDRQGEAVGHSAEALIACGAILYWSNRVELDETTRRHACAASLQVLVRHERGAALDVIRHCERALIEGVRHLPGPAPVERSIVNSFPVEVAEICRHALIGTVSQVGYFRHYSEYDRRQNLTLAIDVLAYHGKSTDLSLLRRFATDPALGTSAIAAVRMIEERLAST</sequence>
<dbReference type="InterPro" id="IPR011528">
    <property type="entry name" value="NERD"/>
</dbReference>
<name>A0A6N6VNI7_9HYPH</name>
<dbReference type="Proteomes" id="UP000468901">
    <property type="component" value="Unassembled WGS sequence"/>
</dbReference>
<organism evidence="2 3">
    <name type="scientific">Parvibaculum sedimenti</name>
    <dbReference type="NCBI Taxonomy" id="2608632"/>
    <lineage>
        <taxon>Bacteria</taxon>
        <taxon>Pseudomonadati</taxon>
        <taxon>Pseudomonadota</taxon>
        <taxon>Alphaproteobacteria</taxon>
        <taxon>Hyphomicrobiales</taxon>
        <taxon>Parvibaculaceae</taxon>
        <taxon>Parvibaculum</taxon>
    </lineage>
</organism>
<dbReference type="EMBL" id="WESC01000001">
    <property type="protein sequence ID" value="KAB7742782.1"/>
    <property type="molecule type" value="Genomic_DNA"/>
</dbReference>
<dbReference type="SUPFAM" id="SSF52540">
    <property type="entry name" value="P-loop containing nucleoside triphosphate hydrolases"/>
    <property type="match status" value="1"/>
</dbReference>
<comment type="caution">
    <text evidence="2">The sequence shown here is derived from an EMBL/GenBank/DDBJ whole genome shotgun (WGS) entry which is preliminary data.</text>
</comment>
<keyword evidence="3" id="KW-1185">Reference proteome</keyword>
<protein>
    <recommendedName>
        <fullName evidence="1">NERD domain-containing protein</fullName>
    </recommendedName>
</protein>
<dbReference type="Gene3D" id="3.40.50.300">
    <property type="entry name" value="P-loop containing nucleotide triphosphate hydrolases"/>
    <property type="match status" value="1"/>
</dbReference>
<dbReference type="InterPro" id="IPR027417">
    <property type="entry name" value="P-loop_NTPase"/>
</dbReference>
<evidence type="ECO:0000313" key="3">
    <source>
        <dbReference type="Proteomes" id="UP000468901"/>
    </source>
</evidence>
<evidence type="ECO:0000313" key="2">
    <source>
        <dbReference type="EMBL" id="KAB7742782.1"/>
    </source>
</evidence>
<dbReference type="Pfam" id="PF08378">
    <property type="entry name" value="NERD"/>
    <property type="match status" value="1"/>
</dbReference>
<reference evidence="2 3" key="1">
    <citation type="submission" date="2019-09" db="EMBL/GenBank/DDBJ databases">
        <title>Parvibaculum sedimenti sp. nov., isolated from sediment.</title>
        <authorList>
            <person name="Wang Y."/>
        </authorList>
    </citation>
    <scope>NUCLEOTIDE SEQUENCE [LARGE SCALE GENOMIC DNA]</scope>
    <source>
        <strain evidence="2 3">HXT-9</strain>
    </source>
</reference>
<gene>
    <name evidence="2" type="ORF">F2P47_01220</name>
</gene>
<dbReference type="AlphaFoldDB" id="A0A6N6VNI7"/>
<accession>A0A6N6VNI7</accession>
<evidence type="ECO:0000259" key="1">
    <source>
        <dbReference type="PROSITE" id="PS50965"/>
    </source>
</evidence>
<dbReference type="PROSITE" id="PS50965">
    <property type="entry name" value="NERD"/>
    <property type="match status" value="1"/>
</dbReference>